<keyword evidence="3" id="KW-1185">Reference proteome</keyword>
<dbReference type="EMBL" id="CP058215">
    <property type="protein sequence ID" value="QLC50348.1"/>
    <property type="molecule type" value="Genomic_DNA"/>
</dbReference>
<dbReference type="AlphaFoldDB" id="A0A7D5I4S1"/>
<gene>
    <name evidence="2" type="ORF">HWN40_08900</name>
</gene>
<dbReference type="InterPro" id="IPR027417">
    <property type="entry name" value="P-loop_NTPase"/>
</dbReference>
<dbReference type="Proteomes" id="UP000509594">
    <property type="component" value="Chromosome"/>
</dbReference>
<evidence type="ECO:0000313" key="3">
    <source>
        <dbReference type="Proteomes" id="UP000509594"/>
    </source>
</evidence>
<dbReference type="Pfam" id="PF02492">
    <property type="entry name" value="cobW"/>
    <property type="match status" value="1"/>
</dbReference>
<dbReference type="KEGG" id="mzi:HWN40_08900"/>
<dbReference type="PANTHER" id="PTHR13748">
    <property type="entry name" value="COBW-RELATED"/>
    <property type="match status" value="1"/>
</dbReference>
<sequence>MQIIIISGFLGSGKTTSVIRIGKHLQEKGFSVSVLVNDIGDVGVDGQVISENGLESKEIPRGCICCTLKYALEANIALVQAQYDPDVLLIEPTGVAFPLRVKEQIEKMDFGSEVSMGPIVGLIDGSKFDDLMQHSGEAITRQIENADIVLLNKKDLLNTDQLSEFATTIKKINPHATLHSLSLKCDDGDSFISFADSLVRSLKNSSPISGMNNEITKTNKISLSESCTPTDEFNHFNVSSYADSYSINGFSDQNQVTRMALELIESIKRSILELNPRFLGHLKMFLHTESVSFKVSITSYQDRPEIEYVKTRNSIDSKMTVFAAVTDIARDNLADIIENAVSARSDQLGIAI</sequence>
<feature type="domain" description="CobW/HypB/UreG nucleotide-binding" evidence="1">
    <location>
        <begin position="3"/>
        <end position="178"/>
    </location>
</feature>
<evidence type="ECO:0000259" key="1">
    <source>
        <dbReference type="Pfam" id="PF02492"/>
    </source>
</evidence>
<dbReference type="GeneID" id="55821789"/>
<proteinExistence type="predicted"/>
<dbReference type="PANTHER" id="PTHR13748:SF62">
    <property type="entry name" value="COBW DOMAIN-CONTAINING PROTEIN"/>
    <property type="match status" value="1"/>
</dbReference>
<dbReference type="SUPFAM" id="SSF52540">
    <property type="entry name" value="P-loop containing nucleoside triphosphate hydrolases"/>
    <property type="match status" value="1"/>
</dbReference>
<dbReference type="RefSeq" id="WP_176965404.1">
    <property type="nucleotide sequence ID" value="NZ_CP058215.1"/>
</dbReference>
<dbReference type="OrthoDB" id="359387at2157"/>
<organism evidence="2 3">
    <name type="scientific">Methanolobus zinderi</name>
    <dbReference type="NCBI Taxonomy" id="536044"/>
    <lineage>
        <taxon>Archaea</taxon>
        <taxon>Methanobacteriati</taxon>
        <taxon>Methanobacteriota</taxon>
        <taxon>Stenosarchaea group</taxon>
        <taxon>Methanomicrobia</taxon>
        <taxon>Methanosarcinales</taxon>
        <taxon>Methanosarcinaceae</taxon>
        <taxon>Methanolobus</taxon>
    </lineage>
</organism>
<dbReference type="InterPro" id="IPR051316">
    <property type="entry name" value="Zinc-reg_GTPase_activator"/>
</dbReference>
<protein>
    <recommendedName>
        <fullName evidence="1">CobW/HypB/UreG nucleotide-binding domain-containing protein</fullName>
    </recommendedName>
</protein>
<evidence type="ECO:0000313" key="2">
    <source>
        <dbReference type="EMBL" id="QLC50348.1"/>
    </source>
</evidence>
<name>A0A7D5I4S1_9EURY</name>
<accession>A0A7D5I4S1</accession>
<dbReference type="InterPro" id="IPR003495">
    <property type="entry name" value="CobW/HypB/UreG_nucleotide-bd"/>
</dbReference>
<reference evidence="2 3" key="1">
    <citation type="submission" date="2020-06" db="EMBL/GenBank/DDBJ databases">
        <title>Methanolobus halotolerans sp. nov., isolated from a saline lake Tus in Siberia.</title>
        <authorList>
            <person name="Shen Y."/>
            <person name="Chen S.-C."/>
            <person name="Lai M.-C."/>
            <person name="Huang H.-H."/>
            <person name="Chiu H.-H."/>
            <person name="Tang S.-L."/>
            <person name="Rogozin D.Y."/>
            <person name="Degermendzhy A.G."/>
        </authorList>
    </citation>
    <scope>NUCLEOTIDE SEQUENCE [LARGE SCALE GENOMIC DNA]</scope>
    <source>
        <strain evidence="2 3">DSM 21339</strain>
    </source>
</reference>
<dbReference type="Gene3D" id="3.40.50.300">
    <property type="entry name" value="P-loop containing nucleotide triphosphate hydrolases"/>
    <property type="match status" value="1"/>
</dbReference>
<dbReference type="GO" id="GO:0005737">
    <property type="term" value="C:cytoplasm"/>
    <property type="evidence" value="ECO:0007669"/>
    <property type="project" value="TreeGrafter"/>
</dbReference>